<keyword evidence="5 7" id="KW-0808">Transferase</keyword>
<evidence type="ECO:0000256" key="2">
    <source>
        <dbReference type="ARBA" id="ARBA00005369"/>
    </source>
</evidence>
<keyword evidence="6 7" id="KW-0949">S-adenosyl-L-methionine</keyword>
<reference evidence="8 9" key="1">
    <citation type="submission" date="2019-03" db="EMBL/GenBank/DDBJ databases">
        <title>Nitrincola sp. nov. isolated from an Indian soda lake.</title>
        <authorList>
            <person name="Joshi A."/>
            <person name="Thite S.V."/>
            <person name="Joseph N."/>
            <person name="Dhotre D."/>
            <person name="Moorthy M."/>
            <person name="Shouche Y.S."/>
        </authorList>
    </citation>
    <scope>NUCLEOTIDE SEQUENCE [LARGE SCALE GENOMIC DNA]</scope>
    <source>
        <strain evidence="8 9">MEB193</strain>
    </source>
</reference>
<dbReference type="AlphaFoldDB" id="A0A5A9W264"/>
<dbReference type="Pfam" id="PF01135">
    <property type="entry name" value="PCMT"/>
    <property type="match status" value="1"/>
</dbReference>
<evidence type="ECO:0000256" key="5">
    <source>
        <dbReference type="ARBA" id="ARBA00022679"/>
    </source>
</evidence>
<evidence type="ECO:0000256" key="6">
    <source>
        <dbReference type="ARBA" id="ARBA00022691"/>
    </source>
</evidence>
<dbReference type="EC" id="2.1.1.77" evidence="7"/>
<evidence type="ECO:0000256" key="4">
    <source>
        <dbReference type="ARBA" id="ARBA00022603"/>
    </source>
</evidence>
<dbReference type="GO" id="GO:0005737">
    <property type="term" value="C:cytoplasm"/>
    <property type="evidence" value="ECO:0007669"/>
    <property type="project" value="UniProtKB-SubCell"/>
</dbReference>
<organism evidence="8 9">
    <name type="scientific">Nitrincola tapanii</name>
    <dbReference type="NCBI Taxonomy" id="1708751"/>
    <lineage>
        <taxon>Bacteria</taxon>
        <taxon>Pseudomonadati</taxon>
        <taxon>Pseudomonadota</taxon>
        <taxon>Gammaproteobacteria</taxon>
        <taxon>Oceanospirillales</taxon>
        <taxon>Oceanospirillaceae</taxon>
        <taxon>Nitrincola</taxon>
    </lineage>
</organism>
<keyword evidence="4 7" id="KW-0489">Methyltransferase</keyword>
<proteinExistence type="inferred from homology"/>
<evidence type="ECO:0000313" key="8">
    <source>
        <dbReference type="EMBL" id="KAA0874817.1"/>
    </source>
</evidence>
<evidence type="ECO:0000256" key="7">
    <source>
        <dbReference type="HAMAP-Rule" id="MF_00090"/>
    </source>
</evidence>
<dbReference type="PANTHER" id="PTHR11579">
    <property type="entry name" value="PROTEIN-L-ISOASPARTATE O-METHYLTRANSFERASE"/>
    <property type="match status" value="1"/>
</dbReference>
<dbReference type="SUPFAM" id="SSF53335">
    <property type="entry name" value="S-adenosyl-L-methionine-dependent methyltransferases"/>
    <property type="match status" value="1"/>
</dbReference>
<dbReference type="FunFam" id="3.40.50.150:FF:000010">
    <property type="entry name" value="Protein-L-isoaspartate O-methyltransferase"/>
    <property type="match status" value="1"/>
</dbReference>
<keyword evidence="9" id="KW-1185">Reference proteome</keyword>
<dbReference type="GO" id="GO:0004719">
    <property type="term" value="F:protein-L-isoaspartate (D-aspartate) O-methyltransferase activity"/>
    <property type="evidence" value="ECO:0007669"/>
    <property type="project" value="UniProtKB-UniRule"/>
</dbReference>
<evidence type="ECO:0000256" key="1">
    <source>
        <dbReference type="ARBA" id="ARBA00004496"/>
    </source>
</evidence>
<accession>A0A5A9W264</accession>
<comment type="catalytic activity">
    <reaction evidence="7">
        <text>[protein]-L-isoaspartate + S-adenosyl-L-methionine = [protein]-L-isoaspartate alpha-methyl ester + S-adenosyl-L-homocysteine</text>
        <dbReference type="Rhea" id="RHEA:12705"/>
        <dbReference type="Rhea" id="RHEA-COMP:12143"/>
        <dbReference type="Rhea" id="RHEA-COMP:12144"/>
        <dbReference type="ChEBI" id="CHEBI:57856"/>
        <dbReference type="ChEBI" id="CHEBI:59789"/>
        <dbReference type="ChEBI" id="CHEBI:90596"/>
        <dbReference type="ChEBI" id="CHEBI:90598"/>
        <dbReference type="EC" id="2.1.1.77"/>
    </reaction>
</comment>
<name>A0A5A9W264_9GAMM</name>
<comment type="function">
    <text evidence="7">Catalyzes the methyl esterification of L-isoaspartyl residues in peptides and proteins that result from spontaneous decomposition of normal L-aspartyl and L-asparaginyl residues. It plays a role in the repair and/or degradation of damaged proteins.</text>
</comment>
<dbReference type="NCBIfam" id="TIGR00080">
    <property type="entry name" value="pimt"/>
    <property type="match status" value="1"/>
</dbReference>
<keyword evidence="3 7" id="KW-0963">Cytoplasm</keyword>
<dbReference type="Proteomes" id="UP000325302">
    <property type="component" value="Unassembled WGS sequence"/>
</dbReference>
<sequence>MDFELEGIGMTSRRTRERLISRLREKGIQDERVLDVILRTPRHLFLDEALAHRAYEDTALPIGYNQTISQPYIVARMTEVLLAAGPLQRVLEVGTGSGYQTAILAQLVEQVFSVERIRPLQEKARKRLQRLKLYNVMLRHTDGGMGWPDKGEFDGILVTAAPEEIPSELLAQLAVGGRLVIPVGGQHQNLRLVTRKEQDLYETQILEGVKFVPLLGGTVR</sequence>
<dbReference type="Gene3D" id="3.40.50.150">
    <property type="entry name" value="Vaccinia Virus protein VP39"/>
    <property type="match status" value="1"/>
</dbReference>
<dbReference type="CDD" id="cd02440">
    <property type="entry name" value="AdoMet_MTases"/>
    <property type="match status" value="1"/>
</dbReference>
<comment type="caution">
    <text evidence="8">The sequence shown here is derived from an EMBL/GenBank/DDBJ whole genome shotgun (WGS) entry which is preliminary data.</text>
</comment>
<dbReference type="NCBIfam" id="NF001453">
    <property type="entry name" value="PRK00312.1"/>
    <property type="match status" value="1"/>
</dbReference>
<dbReference type="InterPro" id="IPR029063">
    <property type="entry name" value="SAM-dependent_MTases_sf"/>
</dbReference>
<feature type="active site" evidence="7">
    <location>
        <position position="69"/>
    </location>
</feature>
<gene>
    <name evidence="7" type="primary">pcm</name>
    <name evidence="8" type="ORF">E1H14_07590</name>
</gene>
<dbReference type="RefSeq" id="WP_149390997.1">
    <property type="nucleotide sequence ID" value="NZ_SMRS01000005.1"/>
</dbReference>
<comment type="similarity">
    <text evidence="2 7">Belongs to the methyltransferase superfamily. L-isoaspartyl/D-aspartyl protein methyltransferase family.</text>
</comment>
<dbReference type="InterPro" id="IPR000682">
    <property type="entry name" value="PCMT"/>
</dbReference>
<dbReference type="EMBL" id="SMRS01000005">
    <property type="protein sequence ID" value="KAA0874817.1"/>
    <property type="molecule type" value="Genomic_DNA"/>
</dbReference>
<dbReference type="OrthoDB" id="9810066at2"/>
<dbReference type="HAMAP" id="MF_00090">
    <property type="entry name" value="PIMT"/>
    <property type="match status" value="1"/>
</dbReference>
<dbReference type="PANTHER" id="PTHR11579:SF0">
    <property type="entry name" value="PROTEIN-L-ISOASPARTATE(D-ASPARTATE) O-METHYLTRANSFERASE"/>
    <property type="match status" value="1"/>
</dbReference>
<comment type="subcellular location">
    <subcellularLocation>
        <location evidence="1 7">Cytoplasm</location>
    </subcellularLocation>
</comment>
<protein>
    <recommendedName>
        <fullName evidence="7">Protein-L-isoaspartate O-methyltransferase</fullName>
        <ecNumber evidence="7">2.1.1.77</ecNumber>
    </recommendedName>
    <alternativeName>
        <fullName evidence="7">L-isoaspartyl protein carboxyl methyltransferase</fullName>
    </alternativeName>
    <alternativeName>
        <fullName evidence="7">Protein L-isoaspartyl methyltransferase</fullName>
    </alternativeName>
    <alternativeName>
        <fullName evidence="7">Protein-beta-aspartate methyltransferase</fullName>
        <shortName evidence="7">PIMT</shortName>
    </alternativeName>
</protein>
<evidence type="ECO:0000256" key="3">
    <source>
        <dbReference type="ARBA" id="ARBA00022490"/>
    </source>
</evidence>
<dbReference type="GO" id="GO:0030091">
    <property type="term" value="P:protein repair"/>
    <property type="evidence" value="ECO:0007669"/>
    <property type="project" value="UniProtKB-UniRule"/>
</dbReference>
<evidence type="ECO:0000313" key="9">
    <source>
        <dbReference type="Proteomes" id="UP000325302"/>
    </source>
</evidence>
<dbReference type="GO" id="GO:0032259">
    <property type="term" value="P:methylation"/>
    <property type="evidence" value="ECO:0007669"/>
    <property type="project" value="UniProtKB-KW"/>
</dbReference>